<gene>
    <name evidence="1" type="ORF">METZ01_LOCUS448324</name>
</gene>
<organism evidence="1">
    <name type="scientific">marine metagenome</name>
    <dbReference type="NCBI Taxonomy" id="408172"/>
    <lineage>
        <taxon>unclassified sequences</taxon>
        <taxon>metagenomes</taxon>
        <taxon>ecological metagenomes</taxon>
    </lineage>
</organism>
<evidence type="ECO:0000313" key="1">
    <source>
        <dbReference type="EMBL" id="SVD95470.1"/>
    </source>
</evidence>
<protein>
    <recommendedName>
        <fullName evidence="2">Hyalin repeat-containing protein</fullName>
    </recommendedName>
</protein>
<proteinExistence type="predicted"/>
<reference evidence="1" key="1">
    <citation type="submission" date="2018-05" db="EMBL/GenBank/DDBJ databases">
        <authorList>
            <person name="Lanie J.A."/>
            <person name="Ng W.-L."/>
            <person name="Kazmierczak K.M."/>
            <person name="Andrzejewski T.M."/>
            <person name="Davidsen T.M."/>
            <person name="Wayne K.J."/>
            <person name="Tettelin H."/>
            <person name="Glass J.I."/>
            <person name="Rusch D."/>
            <person name="Podicherti R."/>
            <person name="Tsui H.-C.T."/>
            <person name="Winkler M.E."/>
        </authorList>
    </citation>
    <scope>NUCLEOTIDE SEQUENCE</scope>
</reference>
<feature type="non-terminal residue" evidence="1">
    <location>
        <position position="215"/>
    </location>
</feature>
<sequence>MINGGSMKTEKTLHLRSLVLVLLMLTSFTVPLLSPFEPSEDTELENQFQRHESTTSDTSVAMMLKDIRLGSPGSSVSQIRVVPGPNGIGHTIFFKANNGTGGDELWKSDGTPDGTMIVKDIRTVAGSTDIDKMTVVGNTLFFRANDGNNGSELWKSDGTSQGTVMVKDINPGSNSSTPEFLTAVGDLLFFRAIHPSSGCELWVSDGTSNGTFLLK</sequence>
<name>A0A382ZJL2_9ZZZZ</name>
<accession>A0A382ZJL2</accession>
<dbReference type="AlphaFoldDB" id="A0A382ZJL2"/>
<dbReference type="EMBL" id="UINC01184313">
    <property type="protein sequence ID" value="SVD95470.1"/>
    <property type="molecule type" value="Genomic_DNA"/>
</dbReference>
<evidence type="ECO:0008006" key="2">
    <source>
        <dbReference type="Google" id="ProtNLM"/>
    </source>
</evidence>
<dbReference type="NCBIfam" id="TIGR04534">
    <property type="entry name" value="ELWxxDGT_rpt"/>
    <property type="match status" value="1"/>
</dbReference>
<dbReference type="InterPro" id="IPR030916">
    <property type="entry name" value="ELWxxDGT_rpt"/>
</dbReference>